<feature type="compositionally biased region" description="Low complexity" evidence="1">
    <location>
        <begin position="358"/>
        <end position="375"/>
    </location>
</feature>
<sequence>MNNPNIVPNLENYHLDENGRILFTNCNHTSNVGASTQDQSLNGAHNNHGQQAEARIDLNNCISQGSADTVRQVSFVTGRGRRLTNRIKDELKYITLEYQKKIHELAITYELQSEIMFKWVGAFNKMKGPNRFNNYCRYGREPREIFASKQFPPGERMQQVGEKWRALDESKQLKYTDINFLNNLCRAMGLPGTDNPEDIEDKDCKEAGQIDAEFNRSAESGNLQIDLLASNVKVQQASKSGVEALKFNHLRADHQKLSKRATNLAQAKPWEAGEVPNKKKIMREHLRNMLFLKIKPEAVEPSAGVDLRKTLLDGNPSAYSKDQIHAVLEALHFKWILLNKKDPATATGTDSWGLQGTGSKQQVGGKGNKVGSKGNEVGGKGNEVGGKGNKVGANE</sequence>
<dbReference type="AlphaFoldDB" id="A0A2N5SIW8"/>
<evidence type="ECO:0000256" key="1">
    <source>
        <dbReference type="SAM" id="MobiDB-lite"/>
    </source>
</evidence>
<dbReference type="Proteomes" id="UP000235392">
    <property type="component" value="Unassembled WGS sequence"/>
</dbReference>
<feature type="region of interest" description="Disordered" evidence="1">
    <location>
        <begin position="346"/>
        <end position="395"/>
    </location>
</feature>
<comment type="caution">
    <text evidence="2">The sequence shown here is derived from an EMBL/GenBank/DDBJ whole genome shotgun (WGS) entry which is preliminary data.</text>
</comment>
<proteinExistence type="predicted"/>
<protein>
    <submittedName>
        <fullName evidence="2">Uncharacterized protein</fullName>
    </submittedName>
</protein>
<dbReference type="InterPro" id="IPR036910">
    <property type="entry name" value="HMG_box_dom_sf"/>
</dbReference>
<dbReference type="EMBL" id="PGCI01000860">
    <property type="protein sequence ID" value="PLW13190.1"/>
    <property type="molecule type" value="Genomic_DNA"/>
</dbReference>
<reference evidence="2 3" key="1">
    <citation type="submission" date="2017-11" db="EMBL/GenBank/DDBJ databases">
        <title>De novo assembly and phasing of dikaryotic genomes from two isolates of Puccinia coronata f. sp. avenae, the causal agent of oat crown rust.</title>
        <authorList>
            <person name="Miller M.E."/>
            <person name="Zhang Y."/>
            <person name="Omidvar V."/>
            <person name="Sperschneider J."/>
            <person name="Schwessinger B."/>
            <person name="Raley C."/>
            <person name="Palmer J.M."/>
            <person name="Garnica D."/>
            <person name="Upadhyaya N."/>
            <person name="Rathjen J."/>
            <person name="Taylor J.M."/>
            <person name="Park R.F."/>
            <person name="Dodds P.N."/>
            <person name="Hirsch C.D."/>
            <person name="Kianian S.F."/>
            <person name="Figueroa M."/>
        </authorList>
    </citation>
    <scope>NUCLEOTIDE SEQUENCE [LARGE SCALE GENOMIC DNA]</scope>
    <source>
        <strain evidence="2">12SD80</strain>
    </source>
</reference>
<gene>
    <name evidence="2" type="ORF">PCASD_19008</name>
</gene>
<accession>A0A2N5SIW8</accession>
<organism evidence="2 3">
    <name type="scientific">Puccinia coronata f. sp. avenae</name>
    <dbReference type="NCBI Taxonomy" id="200324"/>
    <lineage>
        <taxon>Eukaryota</taxon>
        <taxon>Fungi</taxon>
        <taxon>Dikarya</taxon>
        <taxon>Basidiomycota</taxon>
        <taxon>Pucciniomycotina</taxon>
        <taxon>Pucciniomycetes</taxon>
        <taxon>Pucciniales</taxon>
        <taxon>Pucciniaceae</taxon>
        <taxon>Puccinia</taxon>
    </lineage>
</organism>
<evidence type="ECO:0000313" key="3">
    <source>
        <dbReference type="Proteomes" id="UP000235392"/>
    </source>
</evidence>
<evidence type="ECO:0000313" key="2">
    <source>
        <dbReference type="EMBL" id="PLW13190.1"/>
    </source>
</evidence>
<name>A0A2N5SIW8_9BASI</name>
<feature type="compositionally biased region" description="Gly residues" evidence="1">
    <location>
        <begin position="376"/>
        <end position="389"/>
    </location>
</feature>
<dbReference type="SUPFAM" id="SSF47095">
    <property type="entry name" value="HMG-box"/>
    <property type="match status" value="1"/>
</dbReference>